<dbReference type="OrthoDB" id="9810247at2"/>
<dbReference type="SUPFAM" id="SSF53335">
    <property type="entry name" value="S-adenosyl-L-methionine-dependent methyltransferases"/>
    <property type="match status" value="1"/>
</dbReference>
<evidence type="ECO:0000313" key="3">
    <source>
        <dbReference type="Proteomes" id="UP000192042"/>
    </source>
</evidence>
<keyword evidence="3" id="KW-1185">Reference proteome</keyword>
<dbReference type="GO" id="GO:0008757">
    <property type="term" value="F:S-adenosylmethionine-dependent methyltransferase activity"/>
    <property type="evidence" value="ECO:0007669"/>
    <property type="project" value="InterPro"/>
</dbReference>
<dbReference type="KEGG" id="nja:NSJP_3638"/>
<protein>
    <recommendedName>
        <fullName evidence="1">Methyltransferase type 11 domain-containing protein</fullName>
    </recommendedName>
</protein>
<dbReference type="STRING" id="1325564.NSJP_3638"/>
<gene>
    <name evidence="2" type="ORF">NSJP_3638</name>
</gene>
<dbReference type="AlphaFoldDB" id="A0A1W1I9Z1"/>
<name>A0A1W1I9Z1_9BACT</name>
<evidence type="ECO:0000313" key="2">
    <source>
        <dbReference type="EMBL" id="SLM49805.1"/>
    </source>
</evidence>
<dbReference type="Pfam" id="PF08241">
    <property type="entry name" value="Methyltransf_11"/>
    <property type="match status" value="1"/>
</dbReference>
<dbReference type="EMBL" id="LT828648">
    <property type="protein sequence ID" value="SLM49805.1"/>
    <property type="molecule type" value="Genomic_DNA"/>
</dbReference>
<dbReference type="CDD" id="cd02440">
    <property type="entry name" value="AdoMet_MTases"/>
    <property type="match status" value="1"/>
</dbReference>
<dbReference type="InterPro" id="IPR013216">
    <property type="entry name" value="Methyltransf_11"/>
</dbReference>
<dbReference type="Proteomes" id="UP000192042">
    <property type="component" value="Chromosome I"/>
</dbReference>
<accession>A0A1W1I9Z1</accession>
<reference evidence="2 3" key="1">
    <citation type="submission" date="2017-03" db="EMBL/GenBank/DDBJ databases">
        <authorList>
            <person name="Afonso C.L."/>
            <person name="Miller P.J."/>
            <person name="Scott M.A."/>
            <person name="Spackman E."/>
            <person name="Goraichik I."/>
            <person name="Dimitrov K.M."/>
            <person name="Suarez D.L."/>
            <person name="Swayne D.E."/>
        </authorList>
    </citation>
    <scope>NUCLEOTIDE SEQUENCE [LARGE SCALE GENOMIC DNA]</scope>
    <source>
        <strain evidence="2">Genome sequencing of Nitrospira japonica strain NJ11</strain>
    </source>
</reference>
<dbReference type="RefSeq" id="WP_080887977.1">
    <property type="nucleotide sequence ID" value="NZ_LT828648.1"/>
</dbReference>
<feature type="domain" description="Methyltransferase type 11" evidence="1">
    <location>
        <begin position="50"/>
        <end position="106"/>
    </location>
</feature>
<proteinExistence type="predicted"/>
<dbReference type="InterPro" id="IPR029063">
    <property type="entry name" value="SAM-dependent_MTases_sf"/>
</dbReference>
<evidence type="ECO:0000259" key="1">
    <source>
        <dbReference type="Pfam" id="PF08241"/>
    </source>
</evidence>
<organism evidence="2 3">
    <name type="scientific">Nitrospira japonica</name>
    <dbReference type="NCBI Taxonomy" id="1325564"/>
    <lineage>
        <taxon>Bacteria</taxon>
        <taxon>Pseudomonadati</taxon>
        <taxon>Nitrospirota</taxon>
        <taxon>Nitrospiria</taxon>
        <taxon>Nitrospirales</taxon>
        <taxon>Nitrospiraceae</taxon>
        <taxon>Nitrospira</taxon>
    </lineage>
</organism>
<dbReference type="Gene3D" id="3.40.50.150">
    <property type="entry name" value="Vaccinia Virus protein VP39"/>
    <property type="match status" value="1"/>
</dbReference>
<sequence>MKVLNLGCGTKTSPKAINIDWSIYLTIKSNYFFRLCSPIVLGEDRRNKLRGLDRSILVHDIRKGLPFHDRSVDAVYHSHMFEHIDRSKAPVFLQEVKRVLVSGGIHRIVVPDLEYLARAYLQHVAQVKDDPSSACDHERYVSEMIEQMVRREAYGTRHQPFLRRALENLLLGDARARGETHQWMYDQCNLAHLLRENGFGNIRVRSFNNSAIPDWQSFGLEVKEDGSEYKPQSLYMEATA</sequence>